<dbReference type="PANTHER" id="PTHR43048">
    <property type="entry name" value="METHYLMALONYL-COA EPIMERASE"/>
    <property type="match status" value="1"/>
</dbReference>
<dbReference type="InterPro" id="IPR037523">
    <property type="entry name" value="VOC_core"/>
</dbReference>
<dbReference type="EMBL" id="CP000384">
    <property type="protein sequence ID" value="ABG11035.1"/>
    <property type="molecule type" value="Genomic_DNA"/>
</dbReference>
<dbReference type="GO" id="GO:0004493">
    <property type="term" value="F:methylmalonyl-CoA epimerase activity"/>
    <property type="evidence" value="ECO:0007669"/>
    <property type="project" value="TreeGrafter"/>
</dbReference>
<dbReference type="PROSITE" id="PS51819">
    <property type="entry name" value="VOC"/>
    <property type="match status" value="1"/>
</dbReference>
<feature type="domain" description="VOC" evidence="2">
    <location>
        <begin position="2"/>
        <end position="134"/>
    </location>
</feature>
<dbReference type="GO" id="GO:0046491">
    <property type="term" value="P:L-methylmalonyl-CoA metabolic process"/>
    <property type="evidence" value="ECO:0007669"/>
    <property type="project" value="TreeGrafter"/>
</dbReference>
<dbReference type="Pfam" id="PF00903">
    <property type="entry name" value="Glyoxalase"/>
    <property type="match status" value="1"/>
</dbReference>
<dbReference type="Gene3D" id="3.10.180.10">
    <property type="entry name" value="2,3-Dihydroxybiphenyl 1,2-Dioxygenase, domain 1"/>
    <property type="match status" value="1"/>
</dbReference>
<proteinExistence type="predicted"/>
<evidence type="ECO:0000259" key="2">
    <source>
        <dbReference type="PROSITE" id="PS51819"/>
    </source>
</evidence>
<evidence type="ECO:0000256" key="1">
    <source>
        <dbReference type="ARBA" id="ARBA00022723"/>
    </source>
</evidence>
<gene>
    <name evidence="3" type="ordered locus">Mmcs_4931</name>
</gene>
<keyword evidence="3" id="KW-0223">Dioxygenase</keyword>
<dbReference type="InterPro" id="IPR004360">
    <property type="entry name" value="Glyas_Fos-R_dOase_dom"/>
</dbReference>
<name>A0A5Q5BRC3_MYCSS</name>
<dbReference type="AlphaFoldDB" id="A0A5Q5BRC3"/>
<dbReference type="InterPro" id="IPR018146">
    <property type="entry name" value="Glyoxalase_1_CS"/>
</dbReference>
<accession>A0A5Q5BRC3</accession>
<dbReference type="InterPro" id="IPR051785">
    <property type="entry name" value="MMCE/EMCE_epimerase"/>
</dbReference>
<evidence type="ECO:0000313" key="3">
    <source>
        <dbReference type="EMBL" id="ABG11035.1"/>
    </source>
</evidence>
<dbReference type="PROSITE" id="PS00934">
    <property type="entry name" value="GLYOXALASE_I_1"/>
    <property type="match status" value="1"/>
</dbReference>
<organism evidence="3">
    <name type="scientific">Mycobacterium sp. (strain MCS)</name>
    <dbReference type="NCBI Taxonomy" id="164756"/>
    <lineage>
        <taxon>Bacteria</taxon>
        <taxon>Bacillati</taxon>
        <taxon>Actinomycetota</taxon>
        <taxon>Actinomycetes</taxon>
        <taxon>Mycobacteriales</taxon>
        <taxon>Mycobacteriaceae</taxon>
        <taxon>Mycobacterium</taxon>
    </lineage>
</organism>
<dbReference type="KEGG" id="mmc:Mmcs_4931"/>
<dbReference type="GO" id="GO:0051213">
    <property type="term" value="F:dioxygenase activity"/>
    <property type="evidence" value="ECO:0007669"/>
    <property type="project" value="UniProtKB-KW"/>
</dbReference>
<reference evidence="3" key="1">
    <citation type="submission" date="2006-06" db="EMBL/GenBank/DDBJ databases">
        <title>Complete sequence of chromosome of Mycobacterium sp. MCS.</title>
        <authorList>
            <consortium name="US DOE Joint Genome Institute"/>
            <person name="Copeland A."/>
            <person name="Lucas S."/>
            <person name="Lapidus A."/>
            <person name="Barry K."/>
            <person name="Detter J.C."/>
            <person name="Glavina del Rio T."/>
            <person name="Hammon N."/>
            <person name="Israni S."/>
            <person name="Dalin E."/>
            <person name="Tice H."/>
            <person name="Pitluck S."/>
            <person name="Martinez M."/>
            <person name="Schmutz J."/>
            <person name="Larimer F."/>
            <person name="Land M."/>
            <person name="Hauser L."/>
            <person name="Kyrpides N."/>
            <person name="Kim E."/>
            <person name="Miller C.D."/>
            <person name="Hughes J.E."/>
            <person name="Anderson A.J."/>
            <person name="Sims R.C."/>
            <person name="Richardson P."/>
        </authorList>
    </citation>
    <scope>NUCLEOTIDE SEQUENCE [LARGE SCALE GENOMIC DNA]</scope>
    <source>
        <strain evidence="3">MCS</strain>
    </source>
</reference>
<sequence length="145" mass="15149">MDISHVGLRVRDLEMATKFYTALGFTEVKRLTVPDQMAQGLLGLAPPIGFEAVYLRNGGVVLQLLTFSGHPAPEEPERGMVGAGLTHLSIAVADLAAACDAVTAAGGAVVADPGGGFACMVRDPDGQLLELVNERVRPVPVTEAR</sequence>
<dbReference type="GO" id="GO:0046872">
    <property type="term" value="F:metal ion binding"/>
    <property type="evidence" value="ECO:0007669"/>
    <property type="project" value="UniProtKB-KW"/>
</dbReference>
<dbReference type="GO" id="GO:0004462">
    <property type="term" value="F:lactoylglutathione lyase activity"/>
    <property type="evidence" value="ECO:0007669"/>
    <property type="project" value="InterPro"/>
</dbReference>
<keyword evidence="1" id="KW-0479">Metal-binding</keyword>
<dbReference type="PANTHER" id="PTHR43048:SF3">
    <property type="entry name" value="METHYLMALONYL-COA EPIMERASE, MITOCHONDRIAL"/>
    <property type="match status" value="1"/>
</dbReference>
<keyword evidence="3" id="KW-0560">Oxidoreductase</keyword>
<dbReference type="InterPro" id="IPR029068">
    <property type="entry name" value="Glyas_Bleomycin-R_OHBP_Dase"/>
</dbReference>
<dbReference type="SUPFAM" id="SSF54593">
    <property type="entry name" value="Glyoxalase/Bleomycin resistance protein/Dihydroxybiphenyl dioxygenase"/>
    <property type="match status" value="1"/>
</dbReference>
<protein>
    <submittedName>
        <fullName evidence="3">Glyoxalase/bleomycin resistance protein/dioxygenase</fullName>
    </submittedName>
</protein>
<dbReference type="CDD" id="cd06587">
    <property type="entry name" value="VOC"/>
    <property type="match status" value="1"/>
</dbReference>